<comment type="catalytic activity">
    <reaction evidence="1 4">
        <text>[protein]-peptidylproline (omega=180) = [protein]-peptidylproline (omega=0)</text>
        <dbReference type="Rhea" id="RHEA:16237"/>
        <dbReference type="Rhea" id="RHEA-COMP:10747"/>
        <dbReference type="Rhea" id="RHEA-COMP:10748"/>
        <dbReference type="ChEBI" id="CHEBI:83833"/>
        <dbReference type="ChEBI" id="CHEBI:83834"/>
        <dbReference type="EC" id="5.2.1.8"/>
    </reaction>
</comment>
<evidence type="ECO:0000313" key="6">
    <source>
        <dbReference type="EMBL" id="CAE6398423.1"/>
    </source>
</evidence>
<dbReference type="PANTHER" id="PTHR11071">
    <property type="entry name" value="PEPTIDYL-PROLYL CIS-TRANS ISOMERASE"/>
    <property type="match status" value="1"/>
</dbReference>
<dbReference type="Gene3D" id="2.40.100.10">
    <property type="entry name" value="Cyclophilin-like"/>
    <property type="match status" value="1"/>
</dbReference>
<dbReference type="PRINTS" id="PR00153">
    <property type="entry name" value="CSAPPISMRASE"/>
</dbReference>
<dbReference type="InterPro" id="IPR002130">
    <property type="entry name" value="Cyclophilin-type_PPIase_dom"/>
</dbReference>
<accession>A0A8H3A5P3</accession>
<dbReference type="EC" id="5.2.1.8" evidence="4"/>
<comment type="similarity">
    <text evidence="4">Belongs to the cyclophilin-type PPIase family.</text>
</comment>
<reference evidence="6" key="1">
    <citation type="submission" date="2021-01" db="EMBL/GenBank/DDBJ databases">
        <authorList>
            <person name="Kaushik A."/>
        </authorList>
    </citation>
    <scope>NUCLEOTIDE SEQUENCE</scope>
    <source>
        <strain evidence="6">AG1-1C</strain>
    </source>
</reference>
<dbReference type="PROSITE" id="PS50072">
    <property type="entry name" value="CSA_PPIASE_2"/>
    <property type="match status" value="1"/>
</dbReference>
<dbReference type="InterPro" id="IPR029000">
    <property type="entry name" value="Cyclophilin-like_dom_sf"/>
</dbReference>
<dbReference type="SUPFAM" id="SSF50891">
    <property type="entry name" value="Cyclophilin-like"/>
    <property type="match status" value="1"/>
</dbReference>
<dbReference type="EMBL" id="CAJMWS010000301">
    <property type="protein sequence ID" value="CAE6398423.1"/>
    <property type="molecule type" value="Genomic_DNA"/>
</dbReference>
<comment type="caution">
    <text evidence="6">The sequence shown here is derived from an EMBL/GenBank/DDBJ whole genome shotgun (WGS) entry which is preliminary data.</text>
</comment>
<dbReference type="PANTHER" id="PTHR11071:SF561">
    <property type="entry name" value="PEPTIDYL-PROLYL CIS-TRANS ISOMERASE D-RELATED"/>
    <property type="match status" value="1"/>
</dbReference>
<keyword evidence="2 4" id="KW-0697">Rotamase</keyword>
<evidence type="ECO:0000259" key="5">
    <source>
        <dbReference type="PROSITE" id="PS50072"/>
    </source>
</evidence>
<comment type="function">
    <text evidence="4">PPIases accelerate the folding of proteins. It catalyzes the cis-trans isomerization of proline imidic peptide bonds in oligopeptides.</text>
</comment>
<proteinExistence type="inferred from homology"/>
<evidence type="ECO:0000256" key="3">
    <source>
        <dbReference type="ARBA" id="ARBA00023235"/>
    </source>
</evidence>
<dbReference type="AlphaFoldDB" id="A0A8H3A5P3"/>
<dbReference type="GO" id="GO:0005737">
    <property type="term" value="C:cytoplasm"/>
    <property type="evidence" value="ECO:0007669"/>
    <property type="project" value="TreeGrafter"/>
</dbReference>
<dbReference type="GO" id="GO:0006457">
    <property type="term" value="P:protein folding"/>
    <property type="evidence" value="ECO:0007669"/>
    <property type="project" value="TreeGrafter"/>
</dbReference>
<dbReference type="GO" id="GO:0016018">
    <property type="term" value="F:cyclosporin A binding"/>
    <property type="evidence" value="ECO:0007669"/>
    <property type="project" value="TreeGrafter"/>
</dbReference>
<organism evidence="6 7">
    <name type="scientific">Rhizoctonia solani</name>
    <dbReference type="NCBI Taxonomy" id="456999"/>
    <lineage>
        <taxon>Eukaryota</taxon>
        <taxon>Fungi</taxon>
        <taxon>Dikarya</taxon>
        <taxon>Basidiomycota</taxon>
        <taxon>Agaricomycotina</taxon>
        <taxon>Agaricomycetes</taxon>
        <taxon>Cantharellales</taxon>
        <taxon>Ceratobasidiaceae</taxon>
        <taxon>Rhizoctonia</taxon>
    </lineage>
</organism>
<evidence type="ECO:0000256" key="1">
    <source>
        <dbReference type="ARBA" id="ARBA00000971"/>
    </source>
</evidence>
<protein>
    <recommendedName>
        <fullName evidence="4">Peptidyl-prolyl cis-trans isomerase</fullName>
        <shortName evidence="4">PPIase</shortName>
        <ecNumber evidence="4">5.2.1.8</ecNumber>
    </recommendedName>
</protein>
<dbReference type="Proteomes" id="UP000663846">
    <property type="component" value="Unassembled WGS sequence"/>
</dbReference>
<name>A0A8H3A5P3_9AGAM</name>
<evidence type="ECO:0000256" key="4">
    <source>
        <dbReference type="RuleBase" id="RU363019"/>
    </source>
</evidence>
<sequence>MPETPFLDLFSGDKELFEIESREYATTVELLSSKATTYGLPSRPEELDEEQQGILNDLSSGKSLRFQPPEPLTIGRLVFDLDTSAGLTKTCANFISLCKGDKGMCKNAPNKPLNYKGTAIHRIVKDFVAQGGDITRNDGSGGESIYGGKFADAKEGLKAKAEFGSLAMANSGKNSNTSQFFVVLTSDPGKLSKITGKYVIFGKARSSEEGKQVLVRLDALAGTDERPLQPVWIEYCGVLSQLD</sequence>
<dbReference type="Pfam" id="PF00160">
    <property type="entry name" value="Pro_isomerase"/>
    <property type="match status" value="1"/>
</dbReference>
<evidence type="ECO:0000313" key="7">
    <source>
        <dbReference type="Proteomes" id="UP000663846"/>
    </source>
</evidence>
<feature type="domain" description="PPIase cyclophilin-type" evidence="5">
    <location>
        <begin position="74"/>
        <end position="238"/>
    </location>
</feature>
<evidence type="ECO:0000256" key="2">
    <source>
        <dbReference type="ARBA" id="ARBA00023110"/>
    </source>
</evidence>
<gene>
    <name evidence="6" type="ORF">RDB_LOCUS53117</name>
</gene>
<keyword evidence="3 4" id="KW-0413">Isomerase</keyword>
<dbReference type="GO" id="GO:0003755">
    <property type="term" value="F:peptidyl-prolyl cis-trans isomerase activity"/>
    <property type="evidence" value="ECO:0007669"/>
    <property type="project" value="UniProtKB-UniRule"/>
</dbReference>